<evidence type="ECO:0000313" key="2">
    <source>
        <dbReference type="EMBL" id="TDP83956.1"/>
    </source>
</evidence>
<name>A0A4R6RE54_9HYPH</name>
<organism evidence="2 3">
    <name type="scientific">Oharaeibacter diazotrophicus</name>
    <dbReference type="NCBI Taxonomy" id="1920512"/>
    <lineage>
        <taxon>Bacteria</taxon>
        <taxon>Pseudomonadati</taxon>
        <taxon>Pseudomonadota</taxon>
        <taxon>Alphaproteobacteria</taxon>
        <taxon>Hyphomicrobiales</taxon>
        <taxon>Pleomorphomonadaceae</taxon>
        <taxon>Oharaeibacter</taxon>
    </lineage>
</organism>
<keyword evidence="3" id="KW-1185">Reference proteome</keyword>
<dbReference type="InterPro" id="IPR009061">
    <property type="entry name" value="DNA-bd_dom_put_sf"/>
</dbReference>
<dbReference type="AlphaFoldDB" id="A0A4R6RE54"/>
<comment type="caution">
    <text evidence="2">The sequence shown here is derived from an EMBL/GenBank/DDBJ whole genome shotgun (WGS) entry which is preliminary data.</text>
</comment>
<dbReference type="Proteomes" id="UP000294547">
    <property type="component" value="Unassembled WGS sequence"/>
</dbReference>
<evidence type="ECO:0000313" key="3">
    <source>
        <dbReference type="Proteomes" id="UP000294547"/>
    </source>
</evidence>
<protein>
    <submittedName>
        <fullName evidence="2">Helix-turn-helix protein</fullName>
    </submittedName>
</protein>
<evidence type="ECO:0000259" key="1">
    <source>
        <dbReference type="Pfam" id="PF12728"/>
    </source>
</evidence>
<dbReference type="EMBL" id="SNXY01000008">
    <property type="protein sequence ID" value="TDP83956.1"/>
    <property type="molecule type" value="Genomic_DNA"/>
</dbReference>
<reference evidence="2 3" key="1">
    <citation type="submission" date="2019-03" db="EMBL/GenBank/DDBJ databases">
        <title>Genomic Encyclopedia of Type Strains, Phase IV (KMG-IV): sequencing the most valuable type-strain genomes for metagenomic binning, comparative biology and taxonomic classification.</title>
        <authorList>
            <person name="Goeker M."/>
        </authorList>
    </citation>
    <scope>NUCLEOTIDE SEQUENCE [LARGE SCALE GENOMIC DNA]</scope>
    <source>
        <strain evidence="2 3">DSM 102969</strain>
    </source>
</reference>
<dbReference type="Pfam" id="PF12728">
    <property type="entry name" value="HTH_17"/>
    <property type="match status" value="1"/>
</dbReference>
<dbReference type="SUPFAM" id="SSF46955">
    <property type="entry name" value="Putative DNA-binding domain"/>
    <property type="match status" value="1"/>
</dbReference>
<gene>
    <name evidence="2" type="ORF">EDD54_2557</name>
</gene>
<sequence length="71" mass="8328">MEDETMLPPQVASYLKIKTQTLAKWRLIGYGPVYFNAGRSIRYRRSAVDEWIKNQQISNTSMNPIRRQGRP</sequence>
<feature type="domain" description="Helix-turn-helix" evidence="1">
    <location>
        <begin position="9"/>
        <end position="55"/>
    </location>
</feature>
<accession>A0A4R6RE54</accession>
<proteinExistence type="predicted"/>
<dbReference type="InterPro" id="IPR041657">
    <property type="entry name" value="HTH_17"/>
</dbReference>